<dbReference type="EMBL" id="QBLH01002070">
    <property type="protein sequence ID" value="TGZ49942.1"/>
    <property type="molecule type" value="Genomic_DNA"/>
</dbReference>
<dbReference type="AlphaFoldDB" id="A0A4S2KK60"/>
<evidence type="ECO:0000313" key="2">
    <source>
        <dbReference type="Proteomes" id="UP000310200"/>
    </source>
</evidence>
<reference evidence="1 2" key="1">
    <citation type="journal article" date="2019" name="Philos. Trans. R. Soc. Lond., B, Biol. Sci.">
        <title>Ant behaviour and brain gene expression of defending hosts depend on the ecological success of the intruding social parasite.</title>
        <authorList>
            <person name="Kaur R."/>
            <person name="Stoldt M."/>
            <person name="Jongepier E."/>
            <person name="Feldmeyer B."/>
            <person name="Menzel F."/>
            <person name="Bornberg-Bauer E."/>
            <person name="Foitzik S."/>
        </authorList>
    </citation>
    <scope>NUCLEOTIDE SEQUENCE [LARGE SCALE GENOMIC DNA]</scope>
    <source>
        <tissue evidence="1">Whole body</tissue>
    </source>
</reference>
<gene>
    <name evidence="1" type="ORF">DBV15_07155</name>
</gene>
<protein>
    <submittedName>
        <fullName evidence="1">Uncharacterized protein</fullName>
    </submittedName>
</protein>
<sequence length="111" mass="12525">MLSGGWTSTLHKERLLDYSTKVSSAIFPRTPLHFGPLSPPGLFNPFPTSALCIRPHHRTDPEALYHGRSTVEEIYAVRQDDIIEIVPTQLETAYLDPFFIGNMTPIYPRTA</sequence>
<proteinExistence type="predicted"/>
<keyword evidence="2" id="KW-1185">Reference proteome</keyword>
<name>A0A4S2KK60_9HYME</name>
<comment type="caution">
    <text evidence="1">The sequence shown here is derived from an EMBL/GenBank/DDBJ whole genome shotgun (WGS) entry which is preliminary data.</text>
</comment>
<organism evidence="1 2">
    <name type="scientific">Temnothorax longispinosus</name>
    <dbReference type="NCBI Taxonomy" id="300112"/>
    <lineage>
        <taxon>Eukaryota</taxon>
        <taxon>Metazoa</taxon>
        <taxon>Ecdysozoa</taxon>
        <taxon>Arthropoda</taxon>
        <taxon>Hexapoda</taxon>
        <taxon>Insecta</taxon>
        <taxon>Pterygota</taxon>
        <taxon>Neoptera</taxon>
        <taxon>Endopterygota</taxon>
        <taxon>Hymenoptera</taxon>
        <taxon>Apocrita</taxon>
        <taxon>Aculeata</taxon>
        <taxon>Formicoidea</taxon>
        <taxon>Formicidae</taxon>
        <taxon>Myrmicinae</taxon>
        <taxon>Temnothorax</taxon>
    </lineage>
</organism>
<accession>A0A4S2KK60</accession>
<evidence type="ECO:0000313" key="1">
    <source>
        <dbReference type="EMBL" id="TGZ49942.1"/>
    </source>
</evidence>
<dbReference type="Proteomes" id="UP000310200">
    <property type="component" value="Unassembled WGS sequence"/>
</dbReference>